<keyword evidence="3" id="KW-0067">ATP-binding</keyword>
<evidence type="ECO:0000313" key="3">
    <source>
        <dbReference type="EMBL" id="MDT0310522.1"/>
    </source>
</evidence>
<dbReference type="Pfam" id="PF13581">
    <property type="entry name" value="HATPase_c_2"/>
    <property type="match status" value="1"/>
</dbReference>
<comment type="caution">
    <text evidence="3">The sequence shown here is derived from an EMBL/GenBank/DDBJ whole genome shotgun (WGS) entry which is preliminary data.</text>
</comment>
<dbReference type="Gene3D" id="3.30.565.10">
    <property type="entry name" value="Histidine kinase-like ATPase, C-terminal domain"/>
    <property type="match status" value="1"/>
</dbReference>
<dbReference type="CDD" id="cd16936">
    <property type="entry name" value="HATPase_RsbW-like"/>
    <property type="match status" value="1"/>
</dbReference>
<dbReference type="InterPro" id="IPR003594">
    <property type="entry name" value="HATPase_dom"/>
</dbReference>
<dbReference type="InterPro" id="IPR050267">
    <property type="entry name" value="Anti-sigma-factor_SerPK"/>
</dbReference>
<feature type="domain" description="Histidine kinase/HSP90-like ATPase" evidence="2">
    <location>
        <begin position="68"/>
        <end position="175"/>
    </location>
</feature>
<keyword evidence="1" id="KW-0808">Transferase</keyword>
<dbReference type="SUPFAM" id="SSF55874">
    <property type="entry name" value="ATPase domain of HSP90 chaperone/DNA topoisomerase II/histidine kinase"/>
    <property type="match status" value="1"/>
</dbReference>
<proteinExistence type="predicted"/>
<keyword evidence="1" id="KW-0723">Serine/threonine-protein kinase</keyword>
<evidence type="ECO:0000259" key="2">
    <source>
        <dbReference type="Pfam" id="PF13581"/>
    </source>
</evidence>
<evidence type="ECO:0000313" key="4">
    <source>
        <dbReference type="Proteomes" id="UP001183388"/>
    </source>
</evidence>
<organism evidence="3 4">
    <name type="scientific">Streptomyces boetiae</name>
    <dbReference type="NCBI Taxonomy" id="3075541"/>
    <lineage>
        <taxon>Bacteria</taxon>
        <taxon>Bacillati</taxon>
        <taxon>Actinomycetota</taxon>
        <taxon>Actinomycetes</taxon>
        <taxon>Kitasatosporales</taxon>
        <taxon>Streptomycetaceae</taxon>
        <taxon>Streptomyces</taxon>
    </lineage>
</organism>
<dbReference type="EMBL" id="JAVREN010000076">
    <property type="protein sequence ID" value="MDT0310522.1"/>
    <property type="molecule type" value="Genomic_DNA"/>
</dbReference>
<reference evidence="4" key="1">
    <citation type="submission" date="2023-07" db="EMBL/GenBank/DDBJ databases">
        <title>30 novel species of actinomycetes from the DSMZ collection.</title>
        <authorList>
            <person name="Nouioui I."/>
        </authorList>
    </citation>
    <scope>NUCLEOTIDE SEQUENCE [LARGE SCALE GENOMIC DNA]</scope>
    <source>
        <strain evidence="4">DSM 44917</strain>
    </source>
</reference>
<keyword evidence="1" id="KW-0418">Kinase</keyword>
<dbReference type="PANTHER" id="PTHR35526:SF3">
    <property type="entry name" value="ANTI-SIGMA-F FACTOR RSBW"/>
    <property type="match status" value="1"/>
</dbReference>
<gene>
    <name evidence="3" type="ORF">RM780_26770</name>
</gene>
<accession>A0ABU2LGZ4</accession>
<dbReference type="RefSeq" id="WP_311633488.1">
    <property type="nucleotide sequence ID" value="NZ_JAVREN010000076.1"/>
</dbReference>
<keyword evidence="4" id="KW-1185">Reference proteome</keyword>
<evidence type="ECO:0000256" key="1">
    <source>
        <dbReference type="ARBA" id="ARBA00022527"/>
    </source>
</evidence>
<name>A0ABU2LGZ4_9ACTN</name>
<dbReference type="GO" id="GO:0005524">
    <property type="term" value="F:ATP binding"/>
    <property type="evidence" value="ECO:0007669"/>
    <property type="project" value="UniProtKB-KW"/>
</dbReference>
<dbReference type="PANTHER" id="PTHR35526">
    <property type="entry name" value="ANTI-SIGMA-F FACTOR RSBW-RELATED"/>
    <property type="match status" value="1"/>
</dbReference>
<protein>
    <submittedName>
        <fullName evidence="3">ATP-binding protein</fullName>
    </submittedName>
</protein>
<dbReference type="Proteomes" id="UP001183388">
    <property type="component" value="Unassembled WGS sequence"/>
</dbReference>
<dbReference type="InterPro" id="IPR036890">
    <property type="entry name" value="HATPase_C_sf"/>
</dbReference>
<sequence>MSAAAGLPFLLVGWAGGEARQPVLRVRRALGRAFPQVRWARETGGGASGQASRDHLLLRVAGEARCASSVRRAVRERLGGWGLSGHEDAVLLVVGELFGNAVAHAPGEVMVEVVRHAASLGGAGEVYVAVTDRCPQRVPVRREAGPDAENGRGLALVERLADAWGTNVGRTTKTVWAAFTPQHRDRPGREAGGAR</sequence>
<keyword evidence="3" id="KW-0547">Nucleotide-binding</keyword>